<dbReference type="InterPro" id="IPR045919">
    <property type="entry name" value="DUF6338"/>
</dbReference>
<evidence type="ECO:0000313" key="2">
    <source>
        <dbReference type="EMBL" id="MBO8435718.1"/>
    </source>
</evidence>
<keyword evidence="1" id="KW-0472">Membrane</keyword>
<evidence type="ECO:0000313" key="3">
    <source>
        <dbReference type="Proteomes" id="UP000823615"/>
    </source>
</evidence>
<dbReference type="EMBL" id="JADIMT010000031">
    <property type="protein sequence ID" value="MBO8435718.1"/>
    <property type="molecule type" value="Genomic_DNA"/>
</dbReference>
<sequence length="218" mass="24775">MSVGTIEALICTVLFFMSGYISHEFASLFFPTSNDEVSTTKQLLQYLLHSVINSMIYFPIILLLFKLFPFPALGNIANSSSNTLFVVLKQFEKIPHLGCFYFICLMSIICISIITGIVGGLIIKRYATKKKGLVKGINSWDRLFYDSPQSYVIIRLKQGDDIYGFWGKFPCFSDSSFASSPGILIEQCDSEFKRLDSIIWIPKDNIALLQIWKEENNE</sequence>
<feature type="transmembrane region" description="Helical" evidence="1">
    <location>
        <begin position="100"/>
        <end position="123"/>
    </location>
</feature>
<keyword evidence="1" id="KW-1133">Transmembrane helix</keyword>
<keyword evidence="1" id="KW-0812">Transmembrane</keyword>
<protein>
    <submittedName>
        <fullName evidence="2">Uncharacterized protein</fullName>
    </submittedName>
</protein>
<reference evidence="2" key="2">
    <citation type="journal article" date="2021" name="PeerJ">
        <title>Extensive microbial diversity within the chicken gut microbiome revealed by metagenomics and culture.</title>
        <authorList>
            <person name="Gilroy R."/>
            <person name="Ravi A."/>
            <person name="Getino M."/>
            <person name="Pursley I."/>
            <person name="Horton D.L."/>
            <person name="Alikhan N.F."/>
            <person name="Baker D."/>
            <person name="Gharbi K."/>
            <person name="Hall N."/>
            <person name="Watson M."/>
            <person name="Adriaenssens E.M."/>
            <person name="Foster-Nyarko E."/>
            <person name="Jarju S."/>
            <person name="Secka A."/>
            <person name="Antonio M."/>
            <person name="Oren A."/>
            <person name="Chaudhuri R.R."/>
            <person name="La Ragione R."/>
            <person name="Hildebrand F."/>
            <person name="Pallen M.J."/>
        </authorList>
    </citation>
    <scope>NUCLEOTIDE SEQUENCE</scope>
    <source>
        <strain evidence="2">7293</strain>
    </source>
</reference>
<gene>
    <name evidence="2" type="ORF">IAA97_01890</name>
</gene>
<dbReference type="Proteomes" id="UP000823615">
    <property type="component" value="Unassembled WGS sequence"/>
</dbReference>
<feature type="transmembrane region" description="Helical" evidence="1">
    <location>
        <begin position="6"/>
        <end position="31"/>
    </location>
</feature>
<proteinExistence type="predicted"/>
<organism evidence="2 3">
    <name type="scientific">Candidatus Ornithospirochaeta stercoripullorum</name>
    <dbReference type="NCBI Taxonomy" id="2840899"/>
    <lineage>
        <taxon>Bacteria</taxon>
        <taxon>Pseudomonadati</taxon>
        <taxon>Spirochaetota</taxon>
        <taxon>Spirochaetia</taxon>
        <taxon>Spirochaetales</taxon>
        <taxon>Spirochaetaceae</taxon>
        <taxon>Spirochaetaceae incertae sedis</taxon>
        <taxon>Candidatus Ornithospirochaeta</taxon>
    </lineage>
</organism>
<reference evidence="2" key="1">
    <citation type="submission" date="2020-10" db="EMBL/GenBank/DDBJ databases">
        <authorList>
            <person name="Gilroy R."/>
        </authorList>
    </citation>
    <scope>NUCLEOTIDE SEQUENCE</scope>
    <source>
        <strain evidence="2">7293</strain>
    </source>
</reference>
<name>A0A9D9DZJ2_9SPIO</name>
<evidence type="ECO:0000256" key="1">
    <source>
        <dbReference type="SAM" id="Phobius"/>
    </source>
</evidence>
<accession>A0A9D9DZJ2</accession>
<dbReference type="Pfam" id="PF19865">
    <property type="entry name" value="DUF6338"/>
    <property type="match status" value="1"/>
</dbReference>
<comment type="caution">
    <text evidence="2">The sequence shown here is derived from an EMBL/GenBank/DDBJ whole genome shotgun (WGS) entry which is preliminary data.</text>
</comment>
<dbReference type="AlphaFoldDB" id="A0A9D9DZJ2"/>
<feature type="transmembrane region" description="Helical" evidence="1">
    <location>
        <begin position="43"/>
        <end position="65"/>
    </location>
</feature>